<proteinExistence type="predicted"/>
<keyword evidence="2" id="KW-1185">Reference proteome</keyword>
<dbReference type="STRING" id="1224162.B840_00870"/>
<dbReference type="Gene3D" id="3.10.20.30">
    <property type="match status" value="1"/>
</dbReference>
<dbReference type="Proteomes" id="UP000031928">
    <property type="component" value="Chromosome"/>
</dbReference>
<dbReference type="HOGENOM" id="CLU_114601_2_0_11"/>
<dbReference type="InterPro" id="IPR003749">
    <property type="entry name" value="ThiS/MoaD-like"/>
</dbReference>
<organism evidence="1 2">
    <name type="scientific">Corynebacterium marinum DSM 44953</name>
    <dbReference type="NCBI Taxonomy" id="1224162"/>
    <lineage>
        <taxon>Bacteria</taxon>
        <taxon>Bacillati</taxon>
        <taxon>Actinomycetota</taxon>
        <taxon>Actinomycetes</taxon>
        <taxon>Mycobacteriales</taxon>
        <taxon>Corynebacteriaceae</taxon>
        <taxon>Corynebacterium</taxon>
    </lineage>
</organism>
<protein>
    <recommendedName>
        <fullName evidence="3">Molybdopterin biosynthesis protein MoaD2</fullName>
    </recommendedName>
</protein>
<dbReference type="EMBL" id="CP007790">
    <property type="protein sequence ID" value="AJK67813.1"/>
    <property type="molecule type" value="Genomic_DNA"/>
</dbReference>
<evidence type="ECO:0000313" key="2">
    <source>
        <dbReference type="Proteomes" id="UP000031928"/>
    </source>
</evidence>
<evidence type="ECO:0000313" key="1">
    <source>
        <dbReference type="EMBL" id="AJK67813.1"/>
    </source>
</evidence>
<dbReference type="AlphaFoldDB" id="A0A0B6TIP4"/>
<sequence length="87" mass="9086">MLDSVEIHYFAAARAAAGVERESVTAATLGELLDDRAAHHRGTTDAGMSLGEIFDRCTFLVDGRNSGRDTPLAGAARVDVLPPFAGG</sequence>
<dbReference type="InterPro" id="IPR016155">
    <property type="entry name" value="Mopterin_synth/thiamin_S_b"/>
</dbReference>
<dbReference type="InterPro" id="IPR012675">
    <property type="entry name" value="Beta-grasp_dom_sf"/>
</dbReference>
<dbReference type="SUPFAM" id="SSF54285">
    <property type="entry name" value="MoaD/ThiS"/>
    <property type="match status" value="1"/>
</dbReference>
<dbReference type="KEGG" id="cmq:B840_00870"/>
<dbReference type="Pfam" id="PF02597">
    <property type="entry name" value="ThiS"/>
    <property type="match status" value="1"/>
</dbReference>
<name>A0A0B6TIP4_9CORY</name>
<accession>A0A0B6TIP4</accession>
<evidence type="ECO:0008006" key="3">
    <source>
        <dbReference type="Google" id="ProtNLM"/>
    </source>
</evidence>
<dbReference type="OrthoDB" id="3255135at2"/>
<dbReference type="CDD" id="cd17040">
    <property type="entry name" value="Ubl_MoaD_like"/>
    <property type="match status" value="1"/>
</dbReference>
<gene>
    <name evidence="1" type="ORF">B840_00870</name>
</gene>
<reference evidence="1 2" key="1">
    <citation type="submission" date="2014-05" db="EMBL/GenBank/DDBJ databases">
        <title>Complete genome sequence of Corynebacterium marinum DSM 44953.</title>
        <authorList>
            <person name="Schaffert L."/>
            <person name="Albersmeier A."/>
            <person name="Kalinowski J."/>
            <person name="Ruckert C."/>
        </authorList>
    </citation>
    <scope>NUCLEOTIDE SEQUENCE [LARGE SCALE GENOMIC DNA]</scope>
    <source>
        <strain evidence="1 2">DSM 44953</strain>
    </source>
</reference>